<feature type="transmembrane region" description="Helical" evidence="7">
    <location>
        <begin position="284"/>
        <end position="305"/>
    </location>
</feature>
<dbReference type="EMBL" id="JACGWX010000002">
    <property type="protein sequence ID" value="MBA8847431.1"/>
    <property type="molecule type" value="Genomic_DNA"/>
</dbReference>
<feature type="transmembrane region" description="Helical" evidence="7">
    <location>
        <begin position="169"/>
        <end position="187"/>
    </location>
</feature>
<keyword evidence="10" id="KW-1185">Reference proteome</keyword>
<feature type="transmembrane region" description="Helical" evidence="7">
    <location>
        <begin position="103"/>
        <end position="124"/>
    </location>
</feature>
<evidence type="ECO:0000256" key="1">
    <source>
        <dbReference type="ARBA" id="ARBA00004651"/>
    </source>
</evidence>
<evidence type="ECO:0000313" key="10">
    <source>
        <dbReference type="Proteomes" id="UP000585905"/>
    </source>
</evidence>
<feature type="transmembrane region" description="Helical" evidence="7">
    <location>
        <begin position="380"/>
        <end position="398"/>
    </location>
</feature>
<evidence type="ECO:0000313" key="9">
    <source>
        <dbReference type="EMBL" id="MBA8847431.1"/>
    </source>
</evidence>
<evidence type="ECO:0000256" key="5">
    <source>
        <dbReference type="ARBA" id="ARBA00022989"/>
    </source>
</evidence>
<keyword evidence="4 7" id="KW-0812">Transmembrane</keyword>
<evidence type="ECO:0000259" key="8">
    <source>
        <dbReference type="PROSITE" id="PS50850"/>
    </source>
</evidence>
<feature type="transmembrane region" description="Helical" evidence="7">
    <location>
        <begin position="47"/>
        <end position="71"/>
    </location>
</feature>
<keyword evidence="5 7" id="KW-1133">Transmembrane helix</keyword>
<evidence type="ECO:0000256" key="3">
    <source>
        <dbReference type="ARBA" id="ARBA00022475"/>
    </source>
</evidence>
<proteinExistence type="predicted"/>
<keyword evidence="2" id="KW-0813">Transport</keyword>
<dbReference type="GO" id="GO:0022857">
    <property type="term" value="F:transmembrane transporter activity"/>
    <property type="evidence" value="ECO:0007669"/>
    <property type="project" value="InterPro"/>
</dbReference>
<feature type="transmembrane region" description="Helical" evidence="7">
    <location>
        <begin position="145"/>
        <end position="163"/>
    </location>
</feature>
<comment type="subcellular location">
    <subcellularLocation>
        <location evidence="1">Cell membrane</location>
        <topology evidence="1">Multi-pass membrane protein</topology>
    </subcellularLocation>
</comment>
<dbReference type="Proteomes" id="UP000585905">
    <property type="component" value="Unassembled WGS sequence"/>
</dbReference>
<dbReference type="RefSeq" id="WP_182490278.1">
    <property type="nucleotide sequence ID" value="NZ_BAAAOV010000014.1"/>
</dbReference>
<accession>A0A839E4X6</accession>
<dbReference type="PROSITE" id="PS50850">
    <property type="entry name" value="MFS"/>
    <property type="match status" value="1"/>
</dbReference>
<organism evidence="9 10">
    <name type="scientific">Microcella alkalica</name>
    <dbReference type="NCBI Taxonomy" id="355930"/>
    <lineage>
        <taxon>Bacteria</taxon>
        <taxon>Bacillati</taxon>
        <taxon>Actinomycetota</taxon>
        <taxon>Actinomycetes</taxon>
        <taxon>Micrococcales</taxon>
        <taxon>Microbacteriaceae</taxon>
        <taxon>Microcella</taxon>
    </lineage>
</organism>
<dbReference type="InterPro" id="IPR020846">
    <property type="entry name" value="MFS_dom"/>
</dbReference>
<dbReference type="InterPro" id="IPR011701">
    <property type="entry name" value="MFS"/>
</dbReference>
<sequence>MSTDEPVFRWRTMAAPAFVPSTLFIIGEGAILPLIPALAGRLGADLAGAGLVAAMVVVGVLLGDIPAGWIVGRLGERATMLGASALAAAGVLLALVAPTPVVLGAAMAMIGFAAAVFGLARHALLTSVTPAAFRARALSTLGGSFRLGLLIGPFVAAGIIALTGELTSVLWFSLVMCAVVAASILLLPDPERMLHHRSTPKGAQVGLGAVFRTIAARRSVLSRLGLGALTIAATRSVRQVILPLWAVSIGLGGAETALIIGIAGGLDFALFYLGGWLMDRFGRLYTAVPSMIGLGLGLIGLALSAGNANSVAWFIAVALWLSLANGIGAGVVMTMGSDLAGRENPAPFLSAWRFTMDAGGATAPLLLSAITAVASLSVASAALGVIGLGGAVLLARYIPRQLPRDEG</sequence>
<evidence type="ECO:0000256" key="4">
    <source>
        <dbReference type="ARBA" id="ARBA00022692"/>
    </source>
</evidence>
<dbReference type="InterPro" id="IPR001958">
    <property type="entry name" value="Tet-R_TetA/multi-R_MdtG-like"/>
</dbReference>
<dbReference type="PRINTS" id="PR01035">
    <property type="entry name" value="TCRTETA"/>
</dbReference>
<protein>
    <submittedName>
        <fullName evidence="9">MFS family permease</fullName>
    </submittedName>
</protein>
<reference evidence="9 10" key="1">
    <citation type="submission" date="2020-07" db="EMBL/GenBank/DDBJ databases">
        <title>Sequencing the genomes of 1000 actinobacteria strains.</title>
        <authorList>
            <person name="Klenk H.-P."/>
        </authorList>
    </citation>
    <scope>NUCLEOTIDE SEQUENCE [LARGE SCALE GENOMIC DNA]</scope>
    <source>
        <strain evidence="9 10">DSM 19663</strain>
    </source>
</reference>
<dbReference type="Gene3D" id="1.20.1250.20">
    <property type="entry name" value="MFS general substrate transporter like domains"/>
    <property type="match status" value="2"/>
</dbReference>
<dbReference type="AlphaFoldDB" id="A0A839E4X6"/>
<dbReference type="PANTHER" id="PTHR23517">
    <property type="entry name" value="RESISTANCE PROTEIN MDTM, PUTATIVE-RELATED-RELATED"/>
    <property type="match status" value="1"/>
</dbReference>
<dbReference type="GO" id="GO:0005886">
    <property type="term" value="C:plasma membrane"/>
    <property type="evidence" value="ECO:0007669"/>
    <property type="project" value="UniProtKB-SubCell"/>
</dbReference>
<feature type="transmembrane region" description="Helical" evidence="7">
    <location>
        <begin position="311"/>
        <end position="333"/>
    </location>
</feature>
<dbReference type="Pfam" id="PF07690">
    <property type="entry name" value="MFS_1"/>
    <property type="match status" value="1"/>
</dbReference>
<comment type="caution">
    <text evidence="9">The sequence shown here is derived from an EMBL/GenBank/DDBJ whole genome shotgun (WGS) entry which is preliminary data.</text>
</comment>
<evidence type="ECO:0000256" key="6">
    <source>
        <dbReference type="ARBA" id="ARBA00023136"/>
    </source>
</evidence>
<evidence type="ECO:0000256" key="7">
    <source>
        <dbReference type="SAM" id="Phobius"/>
    </source>
</evidence>
<gene>
    <name evidence="9" type="ORF">FHX53_001016</name>
</gene>
<dbReference type="InterPro" id="IPR050171">
    <property type="entry name" value="MFS_Transporters"/>
</dbReference>
<evidence type="ECO:0000256" key="2">
    <source>
        <dbReference type="ARBA" id="ARBA00022448"/>
    </source>
</evidence>
<dbReference type="SUPFAM" id="SSF103473">
    <property type="entry name" value="MFS general substrate transporter"/>
    <property type="match status" value="1"/>
</dbReference>
<keyword evidence="6 7" id="KW-0472">Membrane</keyword>
<dbReference type="PANTHER" id="PTHR23517:SF2">
    <property type="entry name" value="MULTIDRUG RESISTANCE PROTEIN MDTH"/>
    <property type="match status" value="1"/>
</dbReference>
<feature type="transmembrane region" description="Helical" evidence="7">
    <location>
        <begin position="12"/>
        <end position="35"/>
    </location>
</feature>
<name>A0A839E4X6_9MICO</name>
<keyword evidence="3" id="KW-1003">Cell membrane</keyword>
<dbReference type="InterPro" id="IPR036259">
    <property type="entry name" value="MFS_trans_sf"/>
</dbReference>
<feature type="domain" description="Major facilitator superfamily (MFS) profile" evidence="8">
    <location>
        <begin position="13"/>
        <end position="402"/>
    </location>
</feature>
<feature type="transmembrane region" description="Helical" evidence="7">
    <location>
        <begin position="78"/>
        <end position="97"/>
    </location>
</feature>